<dbReference type="STRING" id="151549.A0A4C1T983"/>
<reference evidence="1 2" key="1">
    <citation type="journal article" date="2019" name="Commun. Biol.">
        <title>The bagworm genome reveals a unique fibroin gene that provides high tensile strength.</title>
        <authorList>
            <person name="Kono N."/>
            <person name="Nakamura H."/>
            <person name="Ohtoshi R."/>
            <person name="Tomita M."/>
            <person name="Numata K."/>
            <person name="Arakawa K."/>
        </authorList>
    </citation>
    <scope>NUCLEOTIDE SEQUENCE [LARGE SCALE GENOMIC DNA]</scope>
</reference>
<sequence>MIALEESTDLSDIAQLAIFIRSVDKEFTVSKELLALQPLKGTTKGEDIFNEVQKWKIEVNPDKSAAIQFKYGKIRSRLIVDKNTPNLKMLDANIPWQRNYKYLGVTLDKIYTSEIISSVLEYCTFLQSKDGDDTSPVFAHAAPALHRLQDLELPTISKYMKDASKRFFDIARITSNALLRAAVTINRRILPYP</sequence>
<dbReference type="PANTHER" id="PTHR45913:SF5">
    <property type="entry name" value="GENERAL TRANSCRIPTION FACTOR II-I REPEAT DOMAIN-CONTAINING PROTEIN 2A-LIKE PROTEIN"/>
    <property type="match status" value="1"/>
</dbReference>
<name>A0A4C1T983_EUMVA</name>
<dbReference type="AlphaFoldDB" id="A0A4C1T983"/>
<dbReference type="EMBL" id="BGZK01004753">
    <property type="protein sequence ID" value="GBP10725.1"/>
    <property type="molecule type" value="Genomic_DNA"/>
</dbReference>
<protein>
    <submittedName>
        <fullName evidence="1">General transcription factor II-I repeat domain-containing protein 2A</fullName>
    </submittedName>
</protein>
<dbReference type="PANTHER" id="PTHR45913">
    <property type="entry name" value="EPM2A-INTERACTING PROTEIN 1"/>
    <property type="match status" value="1"/>
</dbReference>
<accession>A0A4C1T983</accession>
<dbReference type="OrthoDB" id="1101576at2759"/>
<comment type="caution">
    <text evidence="1">The sequence shown here is derived from an EMBL/GenBank/DDBJ whole genome shotgun (WGS) entry which is preliminary data.</text>
</comment>
<evidence type="ECO:0000313" key="1">
    <source>
        <dbReference type="EMBL" id="GBP10725.1"/>
    </source>
</evidence>
<gene>
    <name evidence="1" type="primary">GTF2IRD2</name>
    <name evidence="1" type="ORF">EVAR_70856_1</name>
</gene>
<organism evidence="1 2">
    <name type="scientific">Eumeta variegata</name>
    <name type="common">Bagworm moth</name>
    <name type="synonym">Eumeta japonica</name>
    <dbReference type="NCBI Taxonomy" id="151549"/>
    <lineage>
        <taxon>Eukaryota</taxon>
        <taxon>Metazoa</taxon>
        <taxon>Ecdysozoa</taxon>
        <taxon>Arthropoda</taxon>
        <taxon>Hexapoda</taxon>
        <taxon>Insecta</taxon>
        <taxon>Pterygota</taxon>
        <taxon>Neoptera</taxon>
        <taxon>Endopterygota</taxon>
        <taxon>Lepidoptera</taxon>
        <taxon>Glossata</taxon>
        <taxon>Ditrysia</taxon>
        <taxon>Tineoidea</taxon>
        <taxon>Psychidae</taxon>
        <taxon>Oiketicinae</taxon>
        <taxon>Eumeta</taxon>
    </lineage>
</organism>
<keyword evidence="2" id="KW-1185">Reference proteome</keyword>
<evidence type="ECO:0000313" key="2">
    <source>
        <dbReference type="Proteomes" id="UP000299102"/>
    </source>
</evidence>
<dbReference type="Proteomes" id="UP000299102">
    <property type="component" value="Unassembled WGS sequence"/>
</dbReference>
<proteinExistence type="predicted"/>